<dbReference type="SUPFAM" id="SSF56349">
    <property type="entry name" value="DNA breaking-rejoining enzymes"/>
    <property type="match status" value="1"/>
</dbReference>
<feature type="domain" description="QRICH1-like" evidence="6">
    <location>
        <begin position="44"/>
        <end position="146"/>
    </location>
</feature>
<dbReference type="InterPro" id="IPR013762">
    <property type="entry name" value="Integrase-like_cat_sf"/>
</dbReference>
<dbReference type="AlphaFoldDB" id="A0A7D9EZY6"/>
<dbReference type="PANTHER" id="PTHR46963:SF2">
    <property type="match status" value="1"/>
</dbReference>
<evidence type="ECO:0000256" key="2">
    <source>
        <dbReference type="ARBA" id="ARBA00022553"/>
    </source>
</evidence>
<feature type="domain" description="ZMYM2-like/QRICH1 C-terminal" evidence="5">
    <location>
        <begin position="170"/>
        <end position="318"/>
    </location>
</feature>
<keyword evidence="4" id="KW-0233">DNA recombination</keyword>
<dbReference type="GO" id="GO:0015074">
    <property type="term" value="P:DNA integration"/>
    <property type="evidence" value="ECO:0007669"/>
    <property type="project" value="InterPro"/>
</dbReference>
<evidence type="ECO:0000256" key="1">
    <source>
        <dbReference type="ARBA" id="ARBA00022499"/>
    </source>
</evidence>
<evidence type="ECO:0000259" key="6">
    <source>
        <dbReference type="Pfam" id="PF25561"/>
    </source>
</evidence>
<dbReference type="Pfam" id="PF25561">
    <property type="entry name" value="QRICH1"/>
    <property type="match status" value="1"/>
</dbReference>
<dbReference type="InterPro" id="IPR011010">
    <property type="entry name" value="DNA_brk_join_enz"/>
</dbReference>
<comment type="caution">
    <text evidence="7">The sequence shown here is derived from an EMBL/GenBank/DDBJ whole genome shotgun (WGS) entry which is preliminary data.</text>
</comment>
<dbReference type="EMBL" id="CACRXK020010804">
    <property type="protein sequence ID" value="CAB4020146.1"/>
    <property type="molecule type" value="Genomic_DNA"/>
</dbReference>
<gene>
    <name evidence="7" type="ORF">PACLA_8A071582</name>
</gene>
<dbReference type="OrthoDB" id="5984651at2759"/>
<keyword evidence="3" id="KW-0832">Ubl conjugation</keyword>
<dbReference type="Proteomes" id="UP001152795">
    <property type="component" value="Unassembled WGS sequence"/>
</dbReference>
<protein>
    <submittedName>
        <fullName evidence="7">Zinc finger MYM-type 2-like</fullName>
    </submittedName>
</protein>
<proteinExistence type="predicted"/>
<dbReference type="PANTHER" id="PTHR46963">
    <property type="entry name" value="SIMILAR TO RIKEN CDNA E130308A19"/>
    <property type="match status" value="1"/>
</dbReference>
<dbReference type="GO" id="GO:0006310">
    <property type="term" value="P:DNA recombination"/>
    <property type="evidence" value="ECO:0007669"/>
    <property type="project" value="UniProtKB-KW"/>
</dbReference>
<dbReference type="Pfam" id="PF12012">
    <property type="entry name" value="DUF3504"/>
    <property type="match status" value="1"/>
</dbReference>
<dbReference type="GO" id="GO:0003677">
    <property type="term" value="F:DNA binding"/>
    <property type="evidence" value="ECO:0007669"/>
    <property type="project" value="InterPro"/>
</dbReference>
<keyword evidence="2" id="KW-0597">Phosphoprotein</keyword>
<evidence type="ECO:0000313" key="7">
    <source>
        <dbReference type="EMBL" id="CAB4020146.1"/>
    </source>
</evidence>
<evidence type="ECO:0000256" key="4">
    <source>
        <dbReference type="ARBA" id="ARBA00023172"/>
    </source>
</evidence>
<keyword evidence="1" id="KW-1017">Isopeptide bond</keyword>
<dbReference type="Gene3D" id="1.10.443.10">
    <property type="entry name" value="Intergrase catalytic core"/>
    <property type="match status" value="1"/>
</dbReference>
<name>A0A7D9EZY6_PARCT</name>
<dbReference type="InterPro" id="IPR021893">
    <property type="entry name" value="ZMYM2-like_C"/>
</dbReference>
<reference evidence="7" key="1">
    <citation type="submission" date="2020-04" db="EMBL/GenBank/DDBJ databases">
        <authorList>
            <person name="Alioto T."/>
            <person name="Alioto T."/>
            <person name="Gomez Garrido J."/>
        </authorList>
    </citation>
    <scope>NUCLEOTIDE SEQUENCE</scope>
    <source>
        <strain evidence="7">A484AB</strain>
    </source>
</reference>
<evidence type="ECO:0000256" key="3">
    <source>
        <dbReference type="ARBA" id="ARBA00022843"/>
    </source>
</evidence>
<accession>A0A7D9EZY6</accession>
<evidence type="ECO:0000313" key="8">
    <source>
        <dbReference type="Proteomes" id="UP001152795"/>
    </source>
</evidence>
<dbReference type="InterPro" id="IPR057926">
    <property type="entry name" value="QRICH1_dom"/>
</dbReference>
<dbReference type="InterPro" id="IPR042838">
    <property type="entry name" value="KIAA1958"/>
</dbReference>
<keyword evidence="8" id="KW-1185">Reference proteome</keyword>
<evidence type="ECO:0000259" key="5">
    <source>
        <dbReference type="Pfam" id="PF12012"/>
    </source>
</evidence>
<sequence length="409" mass="47726">MDWDDDYHDESEFYYPEELENGPENVNINTNEDDNTENYALENIQDYIMAQRPESTVKKTQYDMTVWRRYLDSINERREVENIPSDELNVLMCRFFMSVKKKDGSHYEPVSLTSFHRSLQRFLNDKGSHQNLLKDQQFKKSREVLSARKKKQLVVENAKGNRPQAARELTAEEEDELFRLGEFGDSNPEALQRTVWWLLSLHFGFRARDEGRRLKWGDEKLCKDPTTVNEFLLWEAERGSKTRHGDDYYRAFNPVAQATSNDRCPVKFDKEFSRRRPDEMKTAESPFYLAINRKRVPQNPIWYAKGPLGKNEIGKFLVNAAKNADIQGNITNHSVRKTCISPLMEANVLTNYAAQLSGHRNLKSLDSYKTASVVHQRKMSRILGRSGEQFGQENTRIDQAIGPIFKHNR</sequence>
<organism evidence="7 8">
    <name type="scientific">Paramuricea clavata</name>
    <name type="common">Red gorgonian</name>
    <name type="synonym">Violescent sea-whip</name>
    <dbReference type="NCBI Taxonomy" id="317549"/>
    <lineage>
        <taxon>Eukaryota</taxon>
        <taxon>Metazoa</taxon>
        <taxon>Cnidaria</taxon>
        <taxon>Anthozoa</taxon>
        <taxon>Octocorallia</taxon>
        <taxon>Malacalcyonacea</taxon>
        <taxon>Plexauridae</taxon>
        <taxon>Paramuricea</taxon>
    </lineage>
</organism>